<dbReference type="AlphaFoldDB" id="A0A428NF32"/>
<keyword evidence="3" id="KW-1185">Reference proteome</keyword>
<organism evidence="2 3">
    <name type="scientific">Fusarium duplospermum</name>
    <dbReference type="NCBI Taxonomy" id="1325734"/>
    <lineage>
        <taxon>Eukaryota</taxon>
        <taxon>Fungi</taxon>
        <taxon>Dikarya</taxon>
        <taxon>Ascomycota</taxon>
        <taxon>Pezizomycotina</taxon>
        <taxon>Sordariomycetes</taxon>
        <taxon>Hypocreomycetidae</taxon>
        <taxon>Hypocreales</taxon>
        <taxon>Nectriaceae</taxon>
        <taxon>Fusarium</taxon>
        <taxon>Fusarium solani species complex</taxon>
    </lineage>
</organism>
<sequence length="98" mass="10378">MLKRNCSDQGPLPRQKGYVPQPCISNVNLNSTLRLPPCPSGVIPSSNDHSSCSQRSSRTSPLTSPIGTFWIQYGLACSLSSLASRPTPTSSSLSSKVG</sequence>
<evidence type="ECO:0000313" key="3">
    <source>
        <dbReference type="Proteomes" id="UP000288168"/>
    </source>
</evidence>
<proteinExistence type="predicted"/>
<dbReference type="EMBL" id="NKCI01000633">
    <property type="protein sequence ID" value="RSL39415.1"/>
    <property type="molecule type" value="Genomic_DNA"/>
</dbReference>
<comment type="caution">
    <text evidence="2">The sequence shown here is derived from an EMBL/GenBank/DDBJ whole genome shotgun (WGS) entry which is preliminary data.</text>
</comment>
<dbReference type="Proteomes" id="UP000288168">
    <property type="component" value="Unassembled WGS sequence"/>
</dbReference>
<evidence type="ECO:0000256" key="1">
    <source>
        <dbReference type="SAM" id="MobiDB-lite"/>
    </source>
</evidence>
<feature type="compositionally biased region" description="Low complexity" evidence="1">
    <location>
        <begin position="45"/>
        <end position="60"/>
    </location>
</feature>
<evidence type="ECO:0000313" key="2">
    <source>
        <dbReference type="EMBL" id="RSL39415.1"/>
    </source>
</evidence>
<accession>A0A428NF32</accession>
<gene>
    <name evidence="2" type="ORF">CEP54_016328</name>
</gene>
<name>A0A428NF32_9HYPO</name>
<protein>
    <submittedName>
        <fullName evidence="2">Uncharacterized protein</fullName>
    </submittedName>
</protein>
<reference evidence="2 3" key="1">
    <citation type="submission" date="2017-06" db="EMBL/GenBank/DDBJ databases">
        <title>Comparative genomic analysis of Ambrosia Fusariam Clade fungi.</title>
        <authorList>
            <person name="Stajich J.E."/>
            <person name="Carrillo J."/>
            <person name="Kijimoto T."/>
            <person name="Eskalen A."/>
            <person name="O'Donnell K."/>
            <person name="Kasson M."/>
        </authorList>
    </citation>
    <scope>NUCLEOTIDE SEQUENCE [LARGE SCALE GENOMIC DNA]</scope>
    <source>
        <strain evidence="2 3">NRRL62584</strain>
    </source>
</reference>
<feature type="region of interest" description="Disordered" evidence="1">
    <location>
        <begin position="38"/>
        <end position="63"/>
    </location>
</feature>